<feature type="region of interest" description="Disordered" evidence="1">
    <location>
        <begin position="30"/>
        <end position="221"/>
    </location>
</feature>
<dbReference type="Proteomes" id="UP000092124">
    <property type="component" value="Unassembled WGS sequence"/>
</dbReference>
<protein>
    <submittedName>
        <fullName evidence="2">Uncharacterized protein</fullName>
    </submittedName>
</protein>
<gene>
    <name evidence="2" type="ORF">A6R68_21675</name>
</gene>
<evidence type="ECO:0000313" key="3">
    <source>
        <dbReference type="Proteomes" id="UP000092124"/>
    </source>
</evidence>
<dbReference type="EMBL" id="LZPO01017469">
    <property type="protein sequence ID" value="OBS80124.1"/>
    <property type="molecule type" value="Genomic_DNA"/>
</dbReference>
<reference evidence="2 3" key="1">
    <citation type="submission" date="2016-06" db="EMBL/GenBank/DDBJ databases">
        <title>The Draft Genome Sequence and Annotation of the Desert Woodrat Neotoma lepida.</title>
        <authorList>
            <person name="Campbell M."/>
            <person name="Oakeson K.F."/>
            <person name="Yandell M."/>
            <person name="Halpert J.R."/>
            <person name="Dearing D."/>
        </authorList>
    </citation>
    <scope>NUCLEOTIDE SEQUENCE [LARGE SCALE GENOMIC DNA]</scope>
    <source>
        <strain evidence="2">417</strain>
        <tissue evidence="2">Liver</tissue>
    </source>
</reference>
<dbReference type="AlphaFoldDB" id="A0A1A6HPF0"/>
<feature type="compositionally biased region" description="Pro residues" evidence="1">
    <location>
        <begin position="196"/>
        <end position="208"/>
    </location>
</feature>
<feature type="compositionally biased region" description="Basic and acidic residues" evidence="1">
    <location>
        <begin position="66"/>
        <end position="78"/>
    </location>
</feature>
<feature type="compositionally biased region" description="Basic residues" evidence="1">
    <location>
        <begin position="126"/>
        <end position="138"/>
    </location>
</feature>
<keyword evidence="3" id="KW-1185">Reference proteome</keyword>
<comment type="caution">
    <text evidence="2">The sequence shown here is derived from an EMBL/GenBank/DDBJ whole genome shotgun (WGS) entry which is preliminary data.</text>
</comment>
<feature type="compositionally biased region" description="Low complexity" evidence="1">
    <location>
        <begin position="180"/>
        <end position="195"/>
    </location>
</feature>
<proteinExistence type="predicted"/>
<evidence type="ECO:0000256" key="1">
    <source>
        <dbReference type="SAM" id="MobiDB-lite"/>
    </source>
</evidence>
<evidence type="ECO:0000313" key="2">
    <source>
        <dbReference type="EMBL" id="OBS80124.1"/>
    </source>
</evidence>
<accession>A0A1A6HPF0</accession>
<name>A0A1A6HPF0_NEOLE</name>
<feature type="compositionally biased region" description="Basic residues" evidence="1">
    <location>
        <begin position="157"/>
        <end position="167"/>
    </location>
</feature>
<sequence length="241" mass="25646">MHRGIHSIPELRSPAGWSSFTGAQHPKHIIPLSAPYSGGHHLHELRPRQPFPAGPAQARQLSAPPAEEHRQPGGEREAAGGFRGPPAPGLRLQVHRRSPAGAPSRSPAAPLPARPFFSIHADAQGCRRRRQRGRRRRPSGLAGGRGAGTFPRPAARAAHRRRCRRGPGTRPGQSGRAGRRLAGAGLLPWSRGPASAPAPPRLPRPPSGPGKGRSVGKGWLSFNRRLSVSGISVRALPAAER</sequence>
<organism evidence="2 3">
    <name type="scientific">Neotoma lepida</name>
    <name type="common">Desert woodrat</name>
    <dbReference type="NCBI Taxonomy" id="56216"/>
    <lineage>
        <taxon>Eukaryota</taxon>
        <taxon>Metazoa</taxon>
        <taxon>Chordata</taxon>
        <taxon>Craniata</taxon>
        <taxon>Vertebrata</taxon>
        <taxon>Euteleostomi</taxon>
        <taxon>Mammalia</taxon>
        <taxon>Eutheria</taxon>
        <taxon>Euarchontoglires</taxon>
        <taxon>Glires</taxon>
        <taxon>Rodentia</taxon>
        <taxon>Myomorpha</taxon>
        <taxon>Muroidea</taxon>
        <taxon>Cricetidae</taxon>
        <taxon>Neotominae</taxon>
        <taxon>Neotoma</taxon>
    </lineage>
</organism>
<feature type="compositionally biased region" description="Low complexity" evidence="1">
    <location>
        <begin position="99"/>
        <end position="108"/>
    </location>
</feature>